<sequence length="127" mass="14638">MKENINDSFEVEYKYDYTYDVLAIKVTRPFKYNKTVEMDEGVLLDFDADNVPVSLEILDASKRLDVPKYSLKKLVDFKMRISVDDKSICICANFTVLLHNKEQSPILESFTSNYSNIPAMETEFATA</sequence>
<protein>
    <submittedName>
        <fullName evidence="1">DUF2283 domain-containing protein</fullName>
    </submittedName>
</protein>
<dbReference type="Proteomes" id="UP000762703">
    <property type="component" value="Unassembled WGS sequence"/>
</dbReference>
<proteinExistence type="predicted"/>
<name>A0A8T3VCH0_9EURY</name>
<accession>A0A8T3VCH0</accession>
<dbReference type="EMBL" id="SUTE01000031">
    <property type="protein sequence ID" value="MBE6504842.1"/>
    <property type="molecule type" value="Genomic_DNA"/>
</dbReference>
<dbReference type="AlphaFoldDB" id="A0A8T3VCH0"/>
<evidence type="ECO:0000313" key="1">
    <source>
        <dbReference type="EMBL" id="MBE6504842.1"/>
    </source>
</evidence>
<dbReference type="RefSeq" id="WP_303736487.1">
    <property type="nucleotide sequence ID" value="NZ_SUTE01000031.1"/>
</dbReference>
<organism evidence="1 2">
    <name type="scientific">Methanobrevibacter millerae</name>
    <dbReference type="NCBI Taxonomy" id="230361"/>
    <lineage>
        <taxon>Archaea</taxon>
        <taxon>Methanobacteriati</taxon>
        <taxon>Methanobacteriota</taxon>
        <taxon>Methanomada group</taxon>
        <taxon>Methanobacteria</taxon>
        <taxon>Methanobacteriales</taxon>
        <taxon>Methanobacteriaceae</taxon>
        <taxon>Methanobrevibacter</taxon>
    </lineage>
</organism>
<dbReference type="InterPro" id="IPR019270">
    <property type="entry name" value="DUF2283"/>
</dbReference>
<dbReference type="Pfam" id="PF10049">
    <property type="entry name" value="DUF2283"/>
    <property type="match status" value="1"/>
</dbReference>
<gene>
    <name evidence="1" type="ORF">E7Z73_03720</name>
</gene>
<evidence type="ECO:0000313" key="2">
    <source>
        <dbReference type="Proteomes" id="UP000762703"/>
    </source>
</evidence>
<comment type="caution">
    <text evidence="1">The sequence shown here is derived from an EMBL/GenBank/DDBJ whole genome shotgun (WGS) entry which is preliminary data.</text>
</comment>
<reference evidence="1" key="1">
    <citation type="submission" date="2019-04" db="EMBL/GenBank/DDBJ databases">
        <title>Evolution of Biomass-Degrading Anaerobic Consortia Revealed by Metagenomics.</title>
        <authorList>
            <person name="Peng X."/>
        </authorList>
    </citation>
    <scope>NUCLEOTIDE SEQUENCE</scope>
    <source>
        <strain evidence="1">SIG12</strain>
    </source>
</reference>